<keyword evidence="2" id="KW-1185">Reference proteome</keyword>
<reference evidence="1" key="1">
    <citation type="journal article" date="2021" name="Microb. Physiol.">
        <title>Proteogenomic Insights into the Physiology of Marine, Sulfate-Reducing, Filamentous Desulfonema limicola and Desulfonema magnum.</title>
        <authorList>
            <person name="Schnaars V."/>
            <person name="Wohlbrand L."/>
            <person name="Scheve S."/>
            <person name="Hinrichs C."/>
            <person name="Reinhardt R."/>
            <person name="Rabus R."/>
        </authorList>
    </citation>
    <scope>NUCLEOTIDE SEQUENCE</scope>
    <source>
        <strain evidence="1">4be13</strain>
    </source>
</reference>
<dbReference type="KEGG" id="dmm:dnm_013440"/>
<evidence type="ECO:0000313" key="1">
    <source>
        <dbReference type="EMBL" id="QTA85339.1"/>
    </source>
</evidence>
<dbReference type="Proteomes" id="UP000663722">
    <property type="component" value="Chromosome"/>
</dbReference>
<dbReference type="AlphaFoldDB" id="A0A975BGK1"/>
<dbReference type="EMBL" id="CP061800">
    <property type="protein sequence ID" value="QTA85339.1"/>
    <property type="molecule type" value="Genomic_DNA"/>
</dbReference>
<organism evidence="1 2">
    <name type="scientific">Desulfonema magnum</name>
    <dbReference type="NCBI Taxonomy" id="45655"/>
    <lineage>
        <taxon>Bacteria</taxon>
        <taxon>Pseudomonadati</taxon>
        <taxon>Thermodesulfobacteriota</taxon>
        <taxon>Desulfobacteria</taxon>
        <taxon>Desulfobacterales</taxon>
        <taxon>Desulfococcaceae</taxon>
        <taxon>Desulfonema</taxon>
    </lineage>
</organism>
<name>A0A975BGK1_9BACT</name>
<protein>
    <submittedName>
        <fullName evidence="1">Uncharacterized protein</fullName>
    </submittedName>
</protein>
<sequence>MFGVIRNGYSRDKLNLKIRGTKIRETQYLFPYKEKPGRKLRPNK</sequence>
<gene>
    <name evidence="1" type="ORF">dnm_013440</name>
</gene>
<proteinExistence type="predicted"/>
<accession>A0A975BGK1</accession>
<evidence type="ECO:0000313" key="2">
    <source>
        <dbReference type="Proteomes" id="UP000663722"/>
    </source>
</evidence>